<feature type="domain" description="Glycosyl transferase family 1" evidence="1">
    <location>
        <begin position="214"/>
        <end position="368"/>
    </location>
</feature>
<protein>
    <submittedName>
        <fullName evidence="3">Glycosyltransferase family 4 protein</fullName>
        <ecNumber evidence="3">2.4.-.-</ecNumber>
    </submittedName>
</protein>
<proteinExistence type="predicted"/>
<accession>A0ABW5KPC7</accession>
<dbReference type="Pfam" id="PF00534">
    <property type="entry name" value="Glycos_transf_1"/>
    <property type="match status" value="1"/>
</dbReference>
<dbReference type="InterPro" id="IPR001296">
    <property type="entry name" value="Glyco_trans_1"/>
</dbReference>
<dbReference type="Gene3D" id="3.40.50.2000">
    <property type="entry name" value="Glycogen Phosphorylase B"/>
    <property type="match status" value="2"/>
</dbReference>
<dbReference type="RefSeq" id="WP_376891039.1">
    <property type="nucleotide sequence ID" value="NZ_JBHULS010000001.1"/>
</dbReference>
<dbReference type="Pfam" id="PF13439">
    <property type="entry name" value="Glyco_transf_4"/>
    <property type="match status" value="1"/>
</dbReference>
<keyword evidence="4" id="KW-1185">Reference proteome</keyword>
<dbReference type="InterPro" id="IPR050194">
    <property type="entry name" value="Glycosyltransferase_grp1"/>
</dbReference>
<evidence type="ECO:0000313" key="3">
    <source>
        <dbReference type="EMBL" id="MFD2550313.1"/>
    </source>
</evidence>
<dbReference type="PANTHER" id="PTHR45947:SF3">
    <property type="entry name" value="SULFOQUINOVOSYL TRANSFERASE SQD2"/>
    <property type="match status" value="1"/>
</dbReference>
<dbReference type="GO" id="GO:0016757">
    <property type="term" value="F:glycosyltransferase activity"/>
    <property type="evidence" value="ECO:0007669"/>
    <property type="project" value="UniProtKB-KW"/>
</dbReference>
<dbReference type="EC" id="2.4.-.-" evidence="3"/>
<dbReference type="Proteomes" id="UP001597472">
    <property type="component" value="Unassembled WGS sequence"/>
</dbReference>
<feature type="domain" description="Glycosyltransferase subfamily 4-like N-terminal" evidence="2">
    <location>
        <begin position="18"/>
        <end position="200"/>
    </location>
</feature>
<organism evidence="3 4">
    <name type="scientific">Bizionia sediminis</name>
    <dbReference type="NCBI Taxonomy" id="1737064"/>
    <lineage>
        <taxon>Bacteria</taxon>
        <taxon>Pseudomonadati</taxon>
        <taxon>Bacteroidota</taxon>
        <taxon>Flavobacteriia</taxon>
        <taxon>Flavobacteriales</taxon>
        <taxon>Flavobacteriaceae</taxon>
        <taxon>Bizionia</taxon>
    </lineage>
</organism>
<name>A0ABW5KPC7_9FLAO</name>
<comment type="caution">
    <text evidence="3">The sequence shown here is derived from an EMBL/GenBank/DDBJ whole genome shotgun (WGS) entry which is preliminary data.</text>
</comment>
<dbReference type="SUPFAM" id="SSF53756">
    <property type="entry name" value="UDP-Glycosyltransferase/glycogen phosphorylase"/>
    <property type="match status" value="1"/>
</dbReference>
<dbReference type="EMBL" id="JBHULS010000001">
    <property type="protein sequence ID" value="MFD2550313.1"/>
    <property type="molecule type" value="Genomic_DNA"/>
</dbReference>
<dbReference type="PANTHER" id="PTHR45947">
    <property type="entry name" value="SULFOQUINOVOSYL TRANSFERASE SQD2"/>
    <property type="match status" value="1"/>
</dbReference>
<keyword evidence="3" id="KW-0328">Glycosyltransferase</keyword>
<keyword evidence="3" id="KW-0808">Transferase</keyword>
<evidence type="ECO:0000259" key="2">
    <source>
        <dbReference type="Pfam" id="PF13439"/>
    </source>
</evidence>
<dbReference type="CDD" id="cd03801">
    <property type="entry name" value="GT4_PimA-like"/>
    <property type="match status" value="1"/>
</dbReference>
<gene>
    <name evidence="3" type="ORF">ACFSQP_00665</name>
</gene>
<reference evidence="4" key="1">
    <citation type="journal article" date="2019" name="Int. J. Syst. Evol. Microbiol.">
        <title>The Global Catalogue of Microorganisms (GCM) 10K type strain sequencing project: providing services to taxonomists for standard genome sequencing and annotation.</title>
        <authorList>
            <consortium name="The Broad Institute Genomics Platform"/>
            <consortium name="The Broad Institute Genome Sequencing Center for Infectious Disease"/>
            <person name="Wu L."/>
            <person name="Ma J."/>
        </authorList>
    </citation>
    <scope>NUCLEOTIDE SEQUENCE [LARGE SCALE GENOMIC DNA]</scope>
    <source>
        <strain evidence="4">KCTC 42587</strain>
    </source>
</reference>
<evidence type="ECO:0000259" key="1">
    <source>
        <dbReference type="Pfam" id="PF00534"/>
    </source>
</evidence>
<sequence>MTILFLTKEYNHPKMPSYGGAGSFIKIIAHDLTKKGHKVHVFGTHKNGLHFTDQDINLHFVKKFAKAHPVTNLLASASKKLNLTNLYVKFKLKEYNYWAAELKKYVANKNIDIIEAWDYGGFFMKLNMLNIPTVIRCHGSAGFLNKYFGYNDVNQYFIFEKIAFKNYEHIIAVSDYSKRINQTLFKKDTITVINNGIDTALFSPLKDKDTTIIKNSIFYFGTLSEQKGTYNLAEIFNKTLEHHENATLHLIGKGAATFQYIKAHILTAKALANTTYYDLCNYTDMPALLRQAHVIVFPTKGENFPFSFLEAMALEKPVIVSDIAVSSEIITHGKDGLIATSNSDFVSKINTIFNDAMLAEKLAKNARKKIVANFTVSKMSEDTLTYYQSVIDASGPPLNYE</sequence>
<evidence type="ECO:0000313" key="4">
    <source>
        <dbReference type="Proteomes" id="UP001597472"/>
    </source>
</evidence>
<dbReference type="InterPro" id="IPR028098">
    <property type="entry name" value="Glyco_trans_4-like_N"/>
</dbReference>